<accession>A0ABV7PYD6</accession>
<evidence type="ECO:0000313" key="2">
    <source>
        <dbReference type="Proteomes" id="UP001595712"/>
    </source>
</evidence>
<comment type="caution">
    <text evidence="1">The sequence shown here is derived from an EMBL/GenBank/DDBJ whole genome shotgun (WGS) entry which is preliminary data.</text>
</comment>
<keyword evidence="2" id="KW-1185">Reference proteome</keyword>
<dbReference type="EMBL" id="JBHRWO010000008">
    <property type="protein sequence ID" value="MFC3492539.1"/>
    <property type="molecule type" value="Genomic_DNA"/>
</dbReference>
<dbReference type="RefSeq" id="WP_387973336.1">
    <property type="nucleotide sequence ID" value="NZ_JBHRWO010000008.1"/>
</dbReference>
<reference evidence="2" key="1">
    <citation type="journal article" date="2019" name="Int. J. Syst. Evol. Microbiol.">
        <title>The Global Catalogue of Microorganisms (GCM) 10K type strain sequencing project: providing services to taxonomists for standard genome sequencing and annotation.</title>
        <authorList>
            <consortium name="The Broad Institute Genomics Platform"/>
            <consortium name="The Broad Institute Genome Sequencing Center for Infectious Disease"/>
            <person name="Wu L."/>
            <person name="Ma J."/>
        </authorList>
    </citation>
    <scope>NUCLEOTIDE SEQUENCE [LARGE SCALE GENOMIC DNA]</scope>
    <source>
        <strain evidence="2">CGMCC 4.7396</strain>
    </source>
</reference>
<dbReference type="Proteomes" id="UP001595712">
    <property type="component" value="Unassembled WGS sequence"/>
</dbReference>
<gene>
    <name evidence="1" type="ORF">ACFO8M_08585</name>
</gene>
<evidence type="ECO:0000313" key="1">
    <source>
        <dbReference type="EMBL" id="MFC3492539.1"/>
    </source>
</evidence>
<sequence>MSSIHAQNAPWGRPVIDDLPLPPFATAADHDRFTRLLRLHVALVDDGVPSLSSKILSGALEPHGARSTQLTPLELQVAMATFFPAPWTPETFAEVIAATPRDAPRAMADGRWNWMYDPDFTATPRSPHGWEIERHERGARRIEMVLEHDGDLVLLWMYHFTSRHPYPYGWRVEEADLAAVAAAARATRKVHNRDAALPYLADWRTEREAALEDPA</sequence>
<name>A0ABV7PYD6_9ACTN</name>
<protein>
    <submittedName>
        <fullName evidence="1">Uncharacterized protein</fullName>
    </submittedName>
</protein>
<proteinExistence type="predicted"/>
<organism evidence="1 2">
    <name type="scientific">Glycomyces rhizosphaerae</name>
    <dbReference type="NCBI Taxonomy" id="2054422"/>
    <lineage>
        <taxon>Bacteria</taxon>
        <taxon>Bacillati</taxon>
        <taxon>Actinomycetota</taxon>
        <taxon>Actinomycetes</taxon>
        <taxon>Glycomycetales</taxon>
        <taxon>Glycomycetaceae</taxon>
        <taxon>Glycomyces</taxon>
    </lineage>
</organism>